<evidence type="ECO:0000256" key="1">
    <source>
        <dbReference type="ARBA" id="ARBA00004117"/>
    </source>
</evidence>
<evidence type="ECO:0000256" key="3">
    <source>
        <dbReference type="ARBA" id="ARBA00014376"/>
    </source>
</evidence>
<protein>
    <recommendedName>
        <fullName evidence="3 6">Flagellar basal body rod protein FlgB</fullName>
    </recommendedName>
</protein>
<name>A0A6A7YPR6_9PSED</name>
<proteinExistence type="inferred from homology"/>
<organism evidence="8 9">
    <name type="scientific">Pseudomonas helleri</name>
    <dbReference type="NCBI Taxonomy" id="1608996"/>
    <lineage>
        <taxon>Bacteria</taxon>
        <taxon>Pseudomonadati</taxon>
        <taxon>Pseudomonadota</taxon>
        <taxon>Gammaproteobacteria</taxon>
        <taxon>Pseudomonadales</taxon>
        <taxon>Pseudomonadaceae</taxon>
        <taxon>Pseudomonas</taxon>
    </lineage>
</organism>
<dbReference type="NCBIfam" id="TIGR01396">
    <property type="entry name" value="FlgB"/>
    <property type="match status" value="1"/>
</dbReference>
<keyword evidence="4 6" id="KW-0975">Bacterial flagellum</keyword>
<sequence>MSISFEKAVGSAERALIYRSQRAEVLSNNIANADTPNFKARDLDFPALLASQSKQMTDAQFSLQTTNLKHIAGNGSAAEIDERALLYRIPNQPSLDQNTVDQQVELAKYTENEIHFEAAFTRLNGSFKGLIKALRGE</sequence>
<dbReference type="Pfam" id="PF00460">
    <property type="entry name" value="Flg_bb_rod"/>
    <property type="match status" value="1"/>
</dbReference>
<comment type="caution">
    <text evidence="8">The sequence shown here is derived from an EMBL/GenBank/DDBJ whole genome shotgun (WGS) entry which is preliminary data.</text>
</comment>
<dbReference type="GO" id="GO:0071978">
    <property type="term" value="P:bacterial-type flagellum-dependent swarming motility"/>
    <property type="evidence" value="ECO:0007669"/>
    <property type="project" value="TreeGrafter"/>
</dbReference>
<evidence type="ECO:0000256" key="6">
    <source>
        <dbReference type="PIRNR" id="PIRNR002889"/>
    </source>
</evidence>
<dbReference type="PIRSF" id="PIRSF002889">
    <property type="entry name" value="Rod_FlgB"/>
    <property type="match status" value="1"/>
</dbReference>
<dbReference type="AlphaFoldDB" id="A0A6A7YPR6"/>
<dbReference type="InterPro" id="IPR019776">
    <property type="entry name" value="Flagellar_basal_body_rod_CS"/>
</dbReference>
<keyword evidence="8" id="KW-0282">Flagellum</keyword>
<feature type="domain" description="Flagellar basal body rod protein N-terminal" evidence="7">
    <location>
        <begin position="12"/>
        <end position="39"/>
    </location>
</feature>
<keyword evidence="8" id="KW-0966">Cell projection</keyword>
<evidence type="ECO:0000256" key="4">
    <source>
        <dbReference type="ARBA" id="ARBA00023143"/>
    </source>
</evidence>
<evidence type="ECO:0000256" key="2">
    <source>
        <dbReference type="ARBA" id="ARBA00009677"/>
    </source>
</evidence>
<evidence type="ECO:0000313" key="9">
    <source>
        <dbReference type="Proteomes" id="UP000470186"/>
    </source>
</evidence>
<evidence type="ECO:0000313" key="8">
    <source>
        <dbReference type="EMBL" id="MQU33997.1"/>
    </source>
</evidence>
<comment type="function">
    <text evidence="5 6">Structural component of flagellum, the bacterial motility apparatus. Part of the rod structure of flagellar basal body.</text>
</comment>
<dbReference type="GO" id="GO:0030694">
    <property type="term" value="C:bacterial-type flagellum basal body, rod"/>
    <property type="evidence" value="ECO:0007669"/>
    <property type="project" value="InterPro"/>
</dbReference>
<dbReference type="InterPro" id="IPR006300">
    <property type="entry name" value="FlgB"/>
</dbReference>
<comment type="similarity">
    <text evidence="2 6">Belongs to the flagella basal body rod proteins family.</text>
</comment>
<reference evidence="8 9" key="1">
    <citation type="submission" date="2019-10" db="EMBL/GenBank/DDBJ databases">
        <title>Evaluation of single-gene subtyping targets for Pseudomonas.</title>
        <authorList>
            <person name="Reichler S.J."/>
            <person name="Orsi R.H."/>
            <person name="Wiedmann M."/>
            <person name="Martin N.H."/>
            <person name="Murphy S.I."/>
        </authorList>
    </citation>
    <scope>NUCLEOTIDE SEQUENCE [LARGE SCALE GENOMIC DNA]</scope>
    <source>
        <strain evidence="8 9">FSL R10-2107</strain>
    </source>
</reference>
<dbReference type="InterPro" id="IPR001444">
    <property type="entry name" value="Flag_bb_rod_N"/>
</dbReference>
<accession>A0A6A7YPR6</accession>
<evidence type="ECO:0000256" key="5">
    <source>
        <dbReference type="ARBA" id="ARBA00024934"/>
    </source>
</evidence>
<dbReference type="PANTHER" id="PTHR30435">
    <property type="entry name" value="FLAGELLAR PROTEIN"/>
    <property type="match status" value="1"/>
</dbReference>
<dbReference type="RefSeq" id="WP_034114910.1">
    <property type="nucleotide sequence ID" value="NZ_JBQDLT010000006.1"/>
</dbReference>
<evidence type="ECO:0000259" key="7">
    <source>
        <dbReference type="Pfam" id="PF00460"/>
    </source>
</evidence>
<keyword evidence="8" id="KW-0969">Cilium</keyword>
<dbReference type="Proteomes" id="UP000470186">
    <property type="component" value="Unassembled WGS sequence"/>
</dbReference>
<gene>
    <name evidence="8" type="primary">flgB</name>
    <name evidence="8" type="ORF">GHO30_21900</name>
</gene>
<dbReference type="PANTHER" id="PTHR30435:SF12">
    <property type="entry name" value="FLAGELLAR BASAL BODY ROD PROTEIN FLGB"/>
    <property type="match status" value="1"/>
</dbReference>
<comment type="subcellular location">
    <subcellularLocation>
        <location evidence="1 6">Bacterial flagellum basal body</location>
    </subcellularLocation>
</comment>
<comment type="subunit">
    <text evidence="6">The basal body constitutes a major portion of the flagellar organelle and consists of a number of rings mounted on a central rod.</text>
</comment>
<keyword evidence="9" id="KW-1185">Reference proteome</keyword>
<dbReference type="PROSITE" id="PS00588">
    <property type="entry name" value="FLAGELLA_BB_ROD"/>
    <property type="match status" value="1"/>
</dbReference>
<dbReference type="EMBL" id="WIVX01000145">
    <property type="protein sequence ID" value="MQU33997.1"/>
    <property type="molecule type" value="Genomic_DNA"/>
</dbReference>